<dbReference type="GO" id="GO:0005524">
    <property type="term" value="F:ATP binding"/>
    <property type="evidence" value="ECO:0007669"/>
    <property type="project" value="InterPro"/>
</dbReference>
<dbReference type="PIRSF" id="PIRSF034888">
    <property type="entry name" value="P-loop_UCP034888"/>
    <property type="match status" value="1"/>
</dbReference>
<dbReference type="InterPro" id="IPR022532">
    <property type="entry name" value="DUF3696"/>
</dbReference>
<proteinExistence type="predicted"/>
<dbReference type="Pfam" id="PF13175">
    <property type="entry name" value="AAA_15"/>
    <property type="match status" value="2"/>
</dbReference>
<dbReference type="InterPro" id="IPR027417">
    <property type="entry name" value="P-loop_NTPase"/>
</dbReference>
<dbReference type="InterPro" id="IPR041685">
    <property type="entry name" value="AAA_GajA/Old/RecF-like"/>
</dbReference>
<name>A0A7U3Q552_9SPHI</name>
<dbReference type="GO" id="GO:0016887">
    <property type="term" value="F:ATP hydrolysis activity"/>
    <property type="evidence" value="ECO:0007669"/>
    <property type="project" value="InterPro"/>
</dbReference>
<sequence>MINSITLQGFKSFLYREMNLNRLTLLTGLNSSGKSSVIQALLMMEKAFNSEKNIFLDGHGGVKDLKNKYSDADIYLEIEINESKYSVSISEQIKAEPLSGEFPEIWYISASRFGPKNSIPIYIDSNQNNKIGPNGENVLQCIRYYDTIVPYSVPESLKHPKAQSFGLLENVRSWLGVISPNIQFDFEVIDKNDTSFSTFDGHRATNVGFGLSYILPVITTLLVSTISKKNLVIIENPEAHLHPKGQTELAKLIFLCARNGVQVIIETHGEHILDGIRLATKEDGGFSENVQIHWFELDENRNTEVTSPVIDDNGKINEWPNGFFDQFEINNSKLF</sequence>
<dbReference type="RefSeq" id="WP_196097177.1">
    <property type="nucleotide sequence ID" value="NZ_CP064939.1"/>
</dbReference>
<protein>
    <submittedName>
        <fullName evidence="3">DUF3696 domain-containing protein</fullName>
    </submittedName>
</protein>
<evidence type="ECO:0000259" key="1">
    <source>
        <dbReference type="Pfam" id="PF12476"/>
    </source>
</evidence>
<dbReference type="KEGG" id="pex:IZT61_12160"/>
<dbReference type="PANTHER" id="PTHR43581">
    <property type="entry name" value="ATP/GTP PHOSPHATASE"/>
    <property type="match status" value="1"/>
</dbReference>
<feature type="domain" description="Endonuclease GajA/Old nuclease/RecF-like AAA" evidence="2">
    <location>
        <begin position="1"/>
        <end position="112"/>
    </location>
</feature>
<dbReference type="Pfam" id="PF12476">
    <property type="entry name" value="DUF3696"/>
    <property type="match status" value="1"/>
</dbReference>
<dbReference type="AlphaFoldDB" id="A0A7U3Q552"/>
<evidence type="ECO:0000259" key="2">
    <source>
        <dbReference type="Pfam" id="PF13175"/>
    </source>
</evidence>
<dbReference type="PANTHER" id="PTHR43581:SF2">
    <property type="entry name" value="EXCINUCLEASE ATPASE SUBUNIT"/>
    <property type="match status" value="1"/>
</dbReference>
<gene>
    <name evidence="3" type="ORF">IZT61_12160</name>
</gene>
<dbReference type="Proteomes" id="UP000594759">
    <property type="component" value="Chromosome"/>
</dbReference>
<evidence type="ECO:0000313" key="4">
    <source>
        <dbReference type="Proteomes" id="UP000594759"/>
    </source>
</evidence>
<keyword evidence="4" id="KW-1185">Reference proteome</keyword>
<feature type="domain" description="DUF3696" evidence="1">
    <location>
        <begin position="288"/>
        <end position="330"/>
    </location>
</feature>
<dbReference type="InterPro" id="IPR051396">
    <property type="entry name" value="Bact_Antivir_Def_Nuclease"/>
</dbReference>
<dbReference type="InterPro" id="IPR014592">
    <property type="entry name" value="P-loop_UCP034888"/>
</dbReference>
<dbReference type="Gene3D" id="3.40.50.300">
    <property type="entry name" value="P-loop containing nucleotide triphosphate hydrolases"/>
    <property type="match status" value="2"/>
</dbReference>
<dbReference type="SUPFAM" id="SSF52540">
    <property type="entry name" value="P-loop containing nucleoside triphosphate hydrolases"/>
    <property type="match status" value="1"/>
</dbReference>
<organism evidence="3 4">
    <name type="scientific">Pedobacter endophyticus</name>
    <dbReference type="NCBI Taxonomy" id="2789740"/>
    <lineage>
        <taxon>Bacteria</taxon>
        <taxon>Pseudomonadati</taxon>
        <taxon>Bacteroidota</taxon>
        <taxon>Sphingobacteriia</taxon>
        <taxon>Sphingobacteriales</taxon>
        <taxon>Sphingobacteriaceae</taxon>
        <taxon>Pedobacter</taxon>
    </lineage>
</organism>
<reference evidence="3 4" key="1">
    <citation type="submission" date="2020-11" db="EMBL/GenBank/DDBJ databases">
        <title>Pedobacter endophytica, an endophytic bacteria isolated form Carex pumila.</title>
        <authorList>
            <person name="Peng Y."/>
            <person name="Jiang L."/>
            <person name="Lee J."/>
        </authorList>
    </citation>
    <scope>NUCLEOTIDE SEQUENCE [LARGE SCALE GENOMIC DNA]</scope>
    <source>
        <strain evidence="3 4">JBR3-12</strain>
    </source>
</reference>
<accession>A0A7U3Q552</accession>
<dbReference type="EMBL" id="CP064939">
    <property type="protein sequence ID" value="QPH37865.1"/>
    <property type="molecule type" value="Genomic_DNA"/>
</dbReference>
<evidence type="ECO:0000313" key="3">
    <source>
        <dbReference type="EMBL" id="QPH37865.1"/>
    </source>
</evidence>
<feature type="domain" description="Endonuclease GajA/Old nuclease/RecF-like AAA" evidence="2">
    <location>
        <begin position="198"/>
        <end position="272"/>
    </location>
</feature>